<evidence type="ECO:0000313" key="12">
    <source>
        <dbReference type="Proteomes" id="UP000657918"/>
    </source>
</evidence>
<evidence type="ECO:0000256" key="6">
    <source>
        <dbReference type="ARBA" id="ARBA00022729"/>
    </source>
</evidence>
<keyword evidence="5" id="KW-0964">Secreted</keyword>
<dbReference type="InterPro" id="IPR007117">
    <property type="entry name" value="Expansin_CBD"/>
</dbReference>
<dbReference type="PANTHER" id="PTHR31867">
    <property type="entry name" value="EXPANSIN-A15"/>
    <property type="match status" value="1"/>
</dbReference>
<dbReference type="InterPro" id="IPR007118">
    <property type="entry name" value="Expan_Lol_pI"/>
</dbReference>
<keyword evidence="4" id="KW-0134">Cell wall</keyword>
<evidence type="ECO:0000256" key="8">
    <source>
        <dbReference type="ARBA" id="ARBA00023316"/>
    </source>
</evidence>
<dbReference type="GO" id="GO:0005576">
    <property type="term" value="C:extracellular region"/>
    <property type="evidence" value="ECO:0007669"/>
    <property type="project" value="InterPro"/>
</dbReference>
<keyword evidence="12" id="KW-1185">Reference proteome</keyword>
<dbReference type="InterPro" id="IPR007112">
    <property type="entry name" value="Expansin/allergen_DPBB_dom"/>
</dbReference>
<dbReference type="Gene3D" id="2.60.40.760">
    <property type="entry name" value="Expansin, cellulose-binding-like domain"/>
    <property type="match status" value="1"/>
</dbReference>
<comment type="caution">
    <text evidence="11">The sequence shown here is derived from an EMBL/GenBank/DDBJ whole genome shotgun (WGS) entry which is preliminary data.</text>
</comment>
<dbReference type="GO" id="GO:0016020">
    <property type="term" value="C:membrane"/>
    <property type="evidence" value="ECO:0007669"/>
    <property type="project" value="UniProtKB-SubCell"/>
</dbReference>
<evidence type="ECO:0000256" key="2">
    <source>
        <dbReference type="ARBA" id="ARBA00004191"/>
    </source>
</evidence>
<keyword evidence="6" id="KW-0732">Signal</keyword>
<comment type="subcellular location">
    <subcellularLocation>
        <location evidence="1">Membrane</location>
        <topology evidence="1">Peripheral membrane protein</topology>
    </subcellularLocation>
    <subcellularLocation>
        <location evidence="2">Secreted</location>
        <location evidence="2">Cell wall</location>
    </subcellularLocation>
</comment>
<dbReference type="PRINTS" id="PR01226">
    <property type="entry name" value="EXPANSIN"/>
</dbReference>
<evidence type="ECO:0000259" key="10">
    <source>
        <dbReference type="PROSITE" id="PS50843"/>
    </source>
</evidence>
<evidence type="ECO:0000256" key="5">
    <source>
        <dbReference type="ARBA" id="ARBA00022525"/>
    </source>
</evidence>
<evidence type="ECO:0000256" key="3">
    <source>
        <dbReference type="ARBA" id="ARBA00005392"/>
    </source>
</evidence>
<dbReference type="PRINTS" id="PR01225">
    <property type="entry name" value="EXPANSNFAMLY"/>
</dbReference>
<evidence type="ECO:0008006" key="13">
    <source>
        <dbReference type="Google" id="ProtNLM"/>
    </source>
</evidence>
<dbReference type="SMART" id="SM00837">
    <property type="entry name" value="DPBB_1"/>
    <property type="match status" value="1"/>
</dbReference>
<dbReference type="Gene3D" id="2.40.40.10">
    <property type="entry name" value="RlpA-like domain"/>
    <property type="match status" value="1"/>
</dbReference>
<evidence type="ECO:0000256" key="7">
    <source>
        <dbReference type="ARBA" id="ARBA00023136"/>
    </source>
</evidence>
<feature type="domain" description="Expansin-like CBD" evidence="10">
    <location>
        <begin position="358"/>
        <end position="437"/>
    </location>
</feature>
<evidence type="ECO:0000256" key="1">
    <source>
        <dbReference type="ARBA" id="ARBA00004170"/>
    </source>
</evidence>
<dbReference type="GO" id="GO:0009653">
    <property type="term" value="P:anatomical structure morphogenesis"/>
    <property type="evidence" value="ECO:0007669"/>
    <property type="project" value="UniProtKB-ARBA"/>
</dbReference>
<keyword evidence="7" id="KW-0472">Membrane</keyword>
<evidence type="ECO:0000256" key="4">
    <source>
        <dbReference type="ARBA" id="ARBA00022512"/>
    </source>
</evidence>
<accession>A0A835KF11</accession>
<dbReference type="GO" id="GO:0009664">
    <property type="term" value="P:plant-type cell wall organization"/>
    <property type="evidence" value="ECO:0007669"/>
    <property type="project" value="InterPro"/>
</dbReference>
<dbReference type="Pfam" id="PF03330">
    <property type="entry name" value="DPBB_1"/>
    <property type="match status" value="1"/>
</dbReference>
<reference evidence="11 12" key="1">
    <citation type="submission" date="2020-10" db="EMBL/GenBank/DDBJ databases">
        <title>Plant Genome Project.</title>
        <authorList>
            <person name="Zhang R.-G."/>
        </authorList>
    </citation>
    <scope>NUCLEOTIDE SEQUENCE [LARGE SCALE GENOMIC DNA]</scope>
    <source>
        <strain evidence="11">FAFU-HL-1</strain>
        <tissue evidence="11">Leaf</tissue>
    </source>
</reference>
<dbReference type="CDD" id="cd22274">
    <property type="entry name" value="DPBB_EXPA_N"/>
    <property type="match status" value="1"/>
</dbReference>
<dbReference type="FunFam" id="2.60.40.760:FF:000001">
    <property type="entry name" value="Expansin"/>
    <property type="match status" value="1"/>
</dbReference>
<evidence type="ECO:0000313" key="11">
    <source>
        <dbReference type="EMBL" id="KAF9684736.1"/>
    </source>
</evidence>
<name>A0A835KF11_9ROSI</name>
<dbReference type="PROSITE" id="PS50842">
    <property type="entry name" value="EXPANSIN_EG45"/>
    <property type="match status" value="1"/>
</dbReference>
<dbReference type="Proteomes" id="UP000657918">
    <property type="component" value="Chromosome 4"/>
</dbReference>
<dbReference type="SUPFAM" id="SSF49590">
    <property type="entry name" value="PHL pollen allergen"/>
    <property type="match status" value="1"/>
</dbReference>
<keyword evidence="8" id="KW-0961">Cell wall biogenesis/degradation</keyword>
<dbReference type="Pfam" id="PF01357">
    <property type="entry name" value="Expansin_C"/>
    <property type="match status" value="1"/>
</dbReference>
<sequence length="440" mass="49859">MEECMRKLALWQTKTFNPIMTHEELEPIMAILGFVGLPPSSSSSWSWKEYAYMAKPPNHKYCYDHSDEQPPVPPRPKLPYPKIDGLHLYTYQAFIDSVKFYLKMPDISDLFHVRGMPLSRNVDRNWKRRRMDEEENVFVYREGTLDQTTYHLYHLNKPSSGDGDDSAHIRDRGKTAPISCIVPLKDIIVVMGALKVMILYLIVHQAWKITADDEEWKSATATYVKDTNGSIVVEGACGYGDLHKATYGKYSAGLSSMLFNRGSTCGACFEVRCVDHILWCLQGSPSVILTATDFCPPNYGLSADYGGWCNFPKEHFEMSEAAFAEIAEKKADIVPVQHRRVKCERRGGLRFTVSGNFHFYQVLISNVGLDGEVIAVKVKGSKTAWIPMARNWGQNWQSNANLIGQPLSFEVTTSSRRTLTSYNVAPANWQFGQTFEGKQF</sequence>
<comment type="similarity">
    <text evidence="3">Belongs to the expansin family. Expansin A subfamily.</text>
</comment>
<dbReference type="InterPro" id="IPR036908">
    <property type="entry name" value="RlpA-like_sf"/>
</dbReference>
<proteinExistence type="inferred from homology"/>
<dbReference type="AlphaFoldDB" id="A0A835KF11"/>
<organism evidence="11 12">
    <name type="scientific">Salix dunnii</name>
    <dbReference type="NCBI Taxonomy" id="1413687"/>
    <lineage>
        <taxon>Eukaryota</taxon>
        <taxon>Viridiplantae</taxon>
        <taxon>Streptophyta</taxon>
        <taxon>Embryophyta</taxon>
        <taxon>Tracheophyta</taxon>
        <taxon>Spermatophyta</taxon>
        <taxon>Magnoliopsida</taxon>
        <taxon>eudicotyledons</taxon>
        <taxon>Gunneridae</taxon>
        <taxon>Pentapetalae</taxon>
        <taxon>rosids</taxon>
        <taxon>fabids</taxon>
        <taxon>Malpighiales</taxon>
        <taxon>Salicaceae</taxon>
        <taxon>Saliceae</taxon>
        <taxon>Salix</taxon>
    </lineage>
</organism>
<dbReference type="InterPro" id="IPR002963">
    <property type="entry name" value="Expansin"/>
</dbReference>
<dbReference type="OrthoDB" id="5823761at2759"/>
<dbReference type="SUPFAM" id="SSF50685">
    <property type="entry name" value="Barwin-like endoglucanases"/>
    <property type="match status" value="1"/>
</dbReference>
<protein>
    <recommendedName>
        <fullName evidence="13">Expansin</fullName>
    </recommendedName>
</protein>
<feature type="domain" description="Expansin-like EG45" evidence="9">
    <location>
        <begin position="234"/>
        <end position="348"/>
    </location>
</feature>
<dbReference type="EMBL" id="JADGMS010000004">
    <property type="protein sequence ID" value="KAF9684736.1"/>
    <property type="molecule type" value="Genomic_DNA"/>
</dbReference>
<gene>
    <name evidence="11" type="ORF">SADUNF_Sadunf04G0149400</name>
</gene>
<evidence type="ECO:0000259" key="9">
    <source>
        <dbReference type="PROSITE" id="PS50842"/>
    </source>
</evidence>
<dbReference type="InterPro" id="IPR036749">
    <property type="entry name" value="Expansin_CBD_sf"/>
</dbReference>
<dbReference type="InterPro" id="IPR009009">
    <property type="entry name" value="RlpA-like_DPBB"/>
</dbReference>
<dbReference type="PROSITE" id="PS50843">
    <property type="entry name" value="EXPANSIN_CBD"/>
    <property type="match status" value="1"/>
</dbReference>